<dbReference type="InterPro" id="IPR005302">
    <property type="entry name" value="MoCF_Sase_C"/>
</dbReference>
<dbReference type="GO" id="GO:0030170">
    <property type="term" value="F:pyridoxal phosphate binding"/>
    <property type="evidence" value="ECO:0007669"/>
    <property type="project" value="InterPro"/>
</dbReference>
<feature type="domain" description="MOSC" evidence="2">
    <location>
        <begin position="74"/>
        <end position="208"/>
    </location>
</feature>
<dbReference type="PROSITE" id="PS51340">
    <property type="entry name" value="MOSC"/>
    <property type="match status" value="1"/>
</dbReference>
<evidence type="ECO:0000256" key="1">
    <source>
        <dbReference type="SAM" id="MobiDB-lite"/>
    </source>
</evidence>
<dbReference type="AlphaFoldDB" id="A0A562I4W1"/>
<feature type="region of interest" description="Disordered" evidence="1">
    <location>
        <begin position="1"/>
        <end position="39"/>
    </location>
</feature>
<dbReference type="PANTHER" id="PTHR30212:SF2">
    <property type="entry name" value="PROTEIN YIIM"/>
    <property type="match status" value="1"/>
</dbReference>
<organism evidence="3 4">
    <name type="scientific">Micromonospora olivasterospora</name>
    <dbReference type="NCBI Taxonomy" id="1880"/>
    <lineage>
        <taxon>Bacteria</taxon>
        <taxon>Bacillati</taxon>
        <taxon>Actinomycetota</taxon>
        <taxon>Actinomycetes</taxon>
        <taxon>Micromonosporales</taxon>
        <taxon>Micromonosporaceae</taxon>
        <taxon>Micromonospora</taxon>
    </lineage>
</organism>
<sequence length="257" mass="26970">MTPGVEKGPSDTPLPGGPAGRSTPYPARRRPPAERPVPVGWDAMTGRLVAVNLGVVTEAEWAGDASGRSGIDKRPADGPVALGVDGVAGDFIGERAHHGGPDQAVYAYAEEDAAWWVAELGRELRPGAFGENLTTYAVDVTGAVIGEQWLVGSALLQVTKPRTPCTTFAGFWGMPDLIKRFTARAAPGAYLRVLRAGEAGAGDPVEVVERPAHGVTIGEVFRATSLEPELLPRLLDAPDLPESIRDKARRRLAGGAG</sequence>
<keyword evidence="4" id="KW-1185">Reference proteome</keyword>
<evidence type="ECO:0000313" key="4">
    <source>
        <dbReference type="Proteomes" id="UP000319825"/>
    </source>
</evidence>
<dbReference type="EMBL" id="VLKE01000001">
    <property type="protein sequence ID" value="TWH66047.1"/>
    <property type="molecule type" value="Genomic_DNA"/>
</dbReference>
<dbReference type="Proteomes" id="UP000319825">
    <property type="component" value="Unassembled WGS sequence"/>
</dbReference>
<dbReference type="InterPro" id="IPR052353">
    <property type="entry name" value="Benzoxazolinone_Detox_Enz"/>
</dbReference>
<dbReference type="InterPro" id="IPR011037">
    <property type="entry name" value="Pyrv_Knase-like_insert_dom_sf"/>
</dbReference>
<evidence type="ECO:0000259" key="2">
    <source>
        <dbReference type="PROSITE" id="PS51340"/>
    </source>
</evidence>
<proteinExistence type="predicted"/>
<accession>A0A562I4W1</accession>
<comment type="caution">
    <text evidence="3">The sequence shown here is derived from an EMBL/GenBank/DDBJ whole genome shotgun (WGS) entry which is preliminary data.</text>
</comment>
<dbReference type="PANTHER" id="PTHR30212">
    <property type="entry name" value="PROTEIN YIIM"/>
    <property type="match status" value="1"/>
</dbReference>
<dbReference type="Pfam" id="PF03473">
    <property type="entry name" value="MOSC"/>
    <property type="match status" value="1"/>
</dbReference>
<protein>
    <submittedName>
        <fullName evidence="3">MOSC domain-containing protein YiiM</fullName>
    </submittedName>
</protein>
<dbReference type="SUPFAM" id="SSF50800">
    <property type="entry name" value="PK beta-barrel domain-like"/>
    <property type="match status" value="1"/>
</dbReference>
<evidence type="ECO:0000313" key="3">
    <source>
        <dbReference type="EMBL" id="TWH66047.1"/>
    </source>
</evidence>
<dbReference type="GO" id="GO:0030151">
    <property type="term" value="F:molybdenum ion binding"/>
    <property type="evidence" value="ECO:0007669"/>
    <property type="project" value="InterPro"/>
</dbReference>
<dbReference type="Gene3D" id="2.40.33.20">
    <property type="entry name" value="PK beta-barrel domain-like"/>
    <property type="match status" value="1"/>
</dbReference>
<reference evidence="3 4" key="1">
    <citation type="submission" date="2019-07" db="EMBL/GenBank/DDBJ databases">
        <title>R&amp;d 2014.</title>
        <authorList>
            <person name="Klenk H.-P."/>
        </authorList>
    </citation>
    <scope>NUCLEOTIDE SEQUENCE [LARGE SCALE GENOMIC DNA]</scope>
    <source>
        <strain evidence="3 4">DSM 43868</strain>
    </source>
</reference>
<gene>
    <name evidence="3" type="ORF">JD77_00991</name>
</gene>
<dbReference type="GO" id="GO:0003824">
    <property type="term" value="F:catalytic activity"/>
    <property type="evidence" value="ECO:0007669"/>
    <property type="project" value="InterPro"/>
</dbReference>
<name>A0A562I4W1_MICOL</name>